<dbReference type="RefSeq" id="WP_132644888.1">
    <property type="nucleotide sequence ID" value="NZ_CP181386.1"/>
</dbReference>
<feature type="compositionally biased region" description="Low complexity" evidence="1">
    <location>
        <begin position="81"/>
        <end position="96"/>
    </location>
</feature>
<evidence type="ECO:0000256" key="1">
    <source>
        <dbReference type="SAM" id="MobiDB-lite"/>
    </source>
</evidence>
<feature type="compositionally biased region" description="Pro residues" evidence="1">
    <location>
        <begin position="97"/>
        <end position="106"/>
    </location>
</feature>
<evidence type="ECO:0000313" key="2">
    <source>
        <dbReference type="EMBL" id="TCP04376.1"/>
    </source>
</evidence>
<dbReference type="GeneID" id="99685084"/>
<sequence length="139" mass="14084">MAQSPLLGIDRAPPAAAGPDVEAADATDAAGSGERRSAGMDPGREIDRGVDPAAQDAVRDDEDPDLDFVGTGEEVEDESADPVGDGVGDAAAAATRPPIPGRTPPVEPDEFDSDLPAGNDAPTQDDPDADAEAREPGRD</sequence>
<accession>A0A4R2MMV3</accession>
<proteinExistence type="predicted"/>
<dbReference type="Proteomes" id="UP000295106">
    <property type="component" value="Unassembled WGS sequence"/>
</dbReference>
<dbReference type="EMBL" id="SLXD01000002">
    <property type="protein sequence ID" value="TCP04376.1"/>
    <property type="molecule type" value="Genomic_DNA"/>
</dbReference>
<evidence type="ECO:0000313" key="3">
    <source>
        <dbReference type="Proteomes" id="UP000295106"/>
    </source>
</evidence>
<dbReference type="AlphaFoldDB" id="A0A4R2MMV3"/>
<gene>
    <name evidence="2" type="ORF">EV684_102129</name>
</gene>
<feature type="compositionally biased region" description="Low complexity" evidence="1">
    <location>
        <begin position="12"/>
        <end position="26"/>
    </location>
</feature>
<comment type="caution">
    <text evidence="2">The sequence shown here is derived from an EMBL/GenBank/DDBJ whole genome shotgun (WGS) entry which is preliminary data.</text>
</comment>
<name>A0A4R2MMV3_RUBGE</name>
<feature type="compositionally biased region" description="Basic and acidic residues" evidence="1">
    <location>
        <begin position="33"/>
        <end position="50"/>
    </location>
</feature>
<protein>
    <submittedName>
        <fullName evidence="2">Uncharacterized protein</fullName>
    </submittedName>
</protein>
<feature type="region of interest" description="Disordered" evidence="1">
    <location>
        <begin position="1"/>
        <end position="139"/>
    </location>
</feature>
<reference evidence="2 3" key="1">
    <citation type="submission" date="2019-03" db="EMBL/GenBank/DDBJ databases">
        <title>Genomic Encyclopedia of Type Strains, Phase IV (KMG-IV): sequencing the most valuable type-strain genomes for metagenomic binning, comparative biology and taxonomic classification.</title>
        <authorList>
            <person name="Goeker M."/>
        </authorList>
    </citation>
    <scope>NUCLEOTIDE SEQUENCE [LARGE SCALE GENOMIC DNA]</scope>
    <source>
        <strain evidence="2 3">DSM 1709</strain>
    </source>
</reference>
<organism evidence="2 3">
    <name type="scientific">Rubrivivax gelatinosus</name>
    <name type="common">Rhodocyclus gelatinosus</name>
    <name type="synonym">Rhodopseudomonas gelatinosa</name>
    <dbReference type="NCBI Taxonomy" id="28068"/>
    <lineage>
        <taxon>Bacteria</taxon>
        <taxon>Pseudomonadati</taxon>
        <taxon>Pseudomonadota</taxon>
        <taxon>Betaproteobacteria</taxon>
        <taxon>Burkholderiales</taxon>
        <taxon>Sphaerotilaceae</taxon>
        <taxon>Rubrivivax</taxon>
    </lineage>
</organism>